<dbReference type="OrthoDB" id="272756at2759"/>
<evidence type="ECO:0000313" key="1">
    <source>
        <dbReference type="EMBL" id="RNF05706.1"/>
    </source>
</evidence>
<dbReference type="RefSeq" id="XP_029225303.1">
    <property type="nucleotide sequence ID" value="XM_029374599.1"/>
</dbReference>
<name>A0A3R7NPG2_9TRYP</name>
<evidence type="ECO:0000313" key="2">
    <source>
        <dbReference type="Proteomes" id="UP000284403"/>
    </source>
</evidence>
<keyword evidence="2" id="KW-1185">Reference proteome</keyword>
<accession>A0A3R7NPG2</accession>
<protein>
    <submittedName>
        <fullName evidence="1">Uncharacterized protein</fullName>
    </submittedName>
</protein>
<comment type="caution">
    <text evidence="1">The sequence shown here is derived from an EMBL/GenBank/DDBJ whole genome shotgun (WGS) entry which is preliminary data.</text>
</comment>
<dbReference type="AlphaFoldDB" id="A0A3R7NPG2"/>
<dbReference type="EMBL" id="MKKU01000626">
    <property type="protein sequence ID" value="RNF05706.1"/>
    <property type="molecule type" value="Genomic_DNA"/>
</dbReference>
<dbReference type="Proteomes" id="UP000284403">
    <property type="component" value="Unassembled WGS sequence"/>
</dbReference>
<reference evidence="1 2" key="1">
    <citation type="journal article" date="2018" name="BMC Genomics">
        <title>Genomic comparison of Trypanosoma conorhini and Trypanosoma rangeli to Trypanosoma cruzi strains of high and low virulence.</title>
        <authorList>
            <person name="Bradwell K.R."/>
            <person name="Koparde V.N."/>
            <person name="Matveyev A.V."/>
            <person name="Serrano M.G."/>
            <person name="Alves J.M."/>
            <person name="Parikh H."/>
            <person name="Huang B."/>
            <person name="Lee V."/>
            <person name="Espinosa-Alvarez O."/>
            <person name="Ortiz P.A."/>
            <person name="Costa-Martins A.G."/>
            <person name="Teixeira M.M."/>
            <person name="Buck G.A."/>
        </authorList>
    </citation>
    <scope>NUCLEOTIDE SEQUENCE [LARGE SCALE GENOMIC DNA]</scope>
    <source>
        <strain evidence="1 2">025E</strain>
    </source>
</reference>
<organism evidence="1 2">
    <name type="scientific">Trypanosoma conorhini</name>
    <dbReference type="NCBI Taxonomy" id="83891"/>
    <lineage>
        <taxon>Eukaryota</taxon>
        <taxon>Discoba</taxon>
        <taxon>Euglenozoa</taxon>
        <taxon>Kinetoplastea</taxon>
        <taxon>Metakinetoplastina</taxon>
        <taxon>Trypanosomatida</taxon>
        <taxon>Trypanosomatidae</taxon>
        <taxon>Trypanosoma</taxon>
    </lineage>
</organism>
<sequence length="406" mass="44628">MTMTLVHRGSSACHAEALRLLVTAVFPSASIAFATAHSSQTPVGGAMTEDALFARLHNRLRQFEPAPHVAKGHYDEQKLLLNGFPVPAHSAYLQARHGPASAPCSPALAEVWRRLYRRWPPQLIAGRQLWRCDSEGDSSPGMPCWTPHAVVYVGGFEAPDLRQVVAPQVFAQVPPFSRDTEVDQTVGGETFDYQRQRVPKFAARVVDSAFLLREKGCAIHDPDLLEIALPVTFTCRRTPTRVTRSATRRVRTFISFAGAEPNLRALQLAVDPMQRRALRPAFGYSMAALKFALPPPLVGATRLLRAWNASWSSTPLSAAFWLSAVGHAVERRLPGDAALRHLLLDATDCGLAEASKSLACLTASLVDSSPQECWSNFFLPVEQFEAERGVRELMDTVHLLPVAQLQ</sequence>
<proteinExistence type="predicted"/>
<dbReference type="GeneID" id="40321351"/>
<gene>
    <name evidence="1" type="ORF">Tco025E_07740</name>
</gene>